<reference evidence="2 3" key="1">
    <citation type="journal article" date="2014" name="PLoS ONE">
        <title>The first complete genome sequence of the class fimbriimonadia in the phylum armatimonadetes.</title>
        <authorList>
            <person name="Hu Z.Y."/>
            <person name="Wang Y.Z."/>
            <person name="Im W.T."/>
            <person name="Wang S.Y."/>
            <person name="Zhao G.P."/>
            <person name="Zheng H.J."/>
            <person name="Quan Z.X."/>
        </authorList>
    </citation>
    <scope>NUCLEOTIDE SEQUENCE [LARGE SCALE GENOMIC DNA]</scope>
    <source>
        <strain evidence="2">Gsoil 348</strain>
    </source>
</reference>
<feature type="transmembrane region" description="Helical" evidence="1">
    <location>
        <begin position="95"/>
        <end position="117"/>
    </location>
</feature>
<dbReference type="RefSeq" id="WP_025226207.1">
    <property type="nucleotide sequence ID" value="NZ_CP007139.1"/>
</dbReference>
<keyword evidence="3" id="KW-1185">Reference proteome</keyword>
<evidence type="ECO:0000313" key="3">
    <source>
        <dbReference type="Proteomes" id="UP000027982"/>
    </source>
</evidence>
<dbReference type="AlphaFoldDB" id="A0A068NR28"/>
<dbReference type="KEGG" id="fgi:OP10G_1837"/>
<accession>A0A068NR28</accession>
<keyword evidence="1" id="KW-0812">Transmembrane</keyword>
<organism evidence="2 3">
    <name type="scientific">Fimbriimonas ginsengisoli Gsoil 348</name>
    <dbReference type="NCBI Taxonomy" id="661478"/>
    <lineage>
        <taxon>Bacteria</taxon>
        <taxon>Bacillati</taxon>
        <taxon>Armatimonadota</taxon>
        <taxon>Fimbriimonadia</taxon>
        <taxon>Fimbriimonadales</taxon>
        <taxon>Fimbriimonadaceae</taxon>
        <taxon>Fimbriimonas</taxon>
    </lineage>
</organism>
<keyword evidence="1" id="KW-0472">Membrane</keyword>
<evidence type="ECO:0000313" key="2">
    <source>
        <dbReference type="EMBL" id="AIE85205.1"/>
    </source>
</evidence>
<feature type="transmembrane region" description="Helical" evidence="1">
    <location>
        <begin position="54"/>
        <end position="74"/>
    </location>
</feature>
<keyword evidence="1" id="KW-1133">Transmembrane helix</keyword>
<feature type="transmembrane region" description="Helical" evidence="1">
    <location>
        <begin position="21"/>
        <end position="48"/>
    </location>
</feature>
<gene>
    <name evidence="2" type="ORF">OP10G_1837</name>
</gene>
<protein>
    <submittedName>
        <fullName evidence="2">Uncharacterized protein</fullName>
    </submittedName>
</protein>
<dbReference type="EMBL" id="CP007139">
    <property type="protein sequence ID" value="AIE85205.1"/>
    <property type="molecule type" value="Genomic_DNA"/>
</dbReference>
<dbReference type="Proteomes" id="UP000027982">
    <property type="component" value="Chromosome"/>
</dbReference>
<evidence type="ECO:0000256" key="1">
    <source>
        <dbReference type="SAM" id="Phobius"/>
    </source>
</evidence>
<dbReference type="HOGENOM" id="CLU_1774646_0_0_0"/>
<name>A0A068NR28_FIMGI</name>
<proteinExistence type="predicted"/>
<sequence length="146" mass="16397">MSVENRLAWQLLKEQVQTRTFWLYLASVFPTAIATAYLTLGLFYSYLITPNGEILYLATAASGVGFLFAFREFLRHCRLAKHARKIGAPRVPPRYWLGVGLTAALLSLNAGVVPFAVHSLVGTHMSKLEWKRLADDFGKKELPFLP</sequence>